<protein>
    <submittedName>
        <fullName evidence="1">Uncharacterized protein</fullName>
    </submittedName>
</protein>
<organism evidence="1 2">
    <name type="scientific">Mucilaginibacter oryzae</name>
    <dbReference type="NCBI Taxonomy" id="468058"/>
    <lineage>
        <taxon>Bacteria</taxon>
        <taxon>Pseudomonadati</taxon>
        <taxon>Bacteroidota</taxon>
        <taxon>Sphingobacteriia</taxon>
        <taxon>Sphingobacteriales</taxon>
        <taxon>Sphingobacteriaceae</taxon>
        <taxon>Mucilaginibacter</taxon>
    </lineage>
</organism>
<dbReference type="AlphaFoldDB" id="A0A316HZD6"/>
<accession>A0A316HZD6</accession>
<reference evidence="1 2" key="1">
    <citation type="submission" date="2018-05" db="EMBL/GenBank/DDBJ databases">
        <title>Genomic Encyclopedia of Archaeal and Bacterial Type Strains, Phase II (KMG-II): from individual species to whole genera.</title>
        <authorList>
            <person name="Goeker M."/>
        </authorList>
    </citation>
    <scope>NUCLEOTIDE SEQUENCE [LARGE SCALE GENOMIC DNA]</scope>
    <source>
        <strain evidence="1 2">DSM 19975</strain>
    </source>
</reference>
<name>A0A316HZD6_9SPHI</name>
<comment type="caution">
    <text evidence="1">The sequence shown here is derived from an EMBL/GenBank/DDBJ whole genome shotgun (WGS) entry which is preliminary data.</text>
</comment>
<sequence length="40" mass="4564">MRLKFLKEISHGAILSDSLFLKDEVQVNQVFHVGDIGCIY</sequence>
<evidence type="ECO:0000313" key="2">
    <source>
        <dbReference type="Proteomes" id="UP000245678"/>
    </source>
</evidence>
<evidence type="ECO:0000313" key="1">
    <source>
        <dbReference type="EMBL" id="PWK80432.1"/>
    </source>
</evidence>
<keyword evidence="2" id="KW-1185">Reference proteome</keyword>
<dbReference type="EMBL" id="QGHA01000001">
    <property type="protein sequence ID" value="PWK80432.1"/>
    <property type="molecule type" value="Genomic_DNA"/>
</dbReference>
<dbReference type="Proteomes" id="UP000245678">
    <property type="component" value="Unassembled WGS sequence"/>
</dbReference>
<gene>
    <name evidence="1" type="ORF">LX99_00899</name>
</gene>
<proteinExistence type="predicted"/>